<name>A0A662Z4H6_9STAP</name>
<feature type="transmembrane region" description="Helical" evidence="2">
    <location>
        <begin position="153"/>
        <end position="174"/>
    </location>
</feature>
<reference evidence="3 4" key="1">
    <citation type="submission" date="2016-10" db="EMBL/GenBank/DDBJ databases">
        <authorList>
            <person name="Varghese N."/>
            <person name="Submissions S."/>
        </authorList>
    </citation>
    <scope>NUCLEOTIDE SEQUENCE [LARGE SCALE GENOMIC DNA]</scope>
    <source>
        <strain evidence="3 4">IBRC-M10081</strain>
    </source>
</reference>
<evidence type="ECO:0000256" key="2">
    <source>
        <dbReference type="SAM" id="Phobius"/>
    </source>
</evidence>
<evidence type="ECO:0000313" key="3">
    <source>
        <dbReference type="EMBL" id="SEW11391.1"/>
    </source>
</evidence>
<dbReference type="EMBL" id="FOIT01000005">
    <property type="protein sequence ID" value="SEW11391.1"/>
    <property type="molecule type" value="Genomic_DNA"/>
</dbReference>
<feature type="transmembrane region" description="Helical" evidence="2">
    <location>
        <begin position="251"/>
        <end position="273"/>
    </location>
</feature>
<feature type="transmembrane region" description="Helical" evidence="2">
    <location>
        <begin position="109"/>
        <end position="133"/>
    </location>
</feature>
<organism evidence="3 4">
    <name type="scientific">Aliicoccus persicus</name>
    <dbReference type="NCBI Taxonomy" id="930138"/>
    <lineage>
        <taxon>Bacteria</taxon>
        <taxon>Bacillati</taxon>
        <taxon>Bacillota</taxon>
        <taxon>Bacilli</taxon>
        <taxon>Bacillales</taxon>
        <taxon>Staphylococcaceae</taxon>
        <taxon>Aliicoccus</taxon>
    </lineage>
</organism>
<keyword evidence="2" id="KW-0472">Membrane</keyword>
<accession>A0A662Z4H6</accession>
<sequence>MECPRCHETVFDTDVMCGKCGYRFDVEHAEDFSRAVDESSQNDATEVEADQSEEIAPKNKSTRNEKLDAFQQKSQETFQRIVSSSFVEDLKNLIGNGITKPKATKNGSWFAAIPASLVLISAFILLYSLLLFIPITSMDAHSMSRIGTTGLGTFSYVLLGHLLLFTLGFIYLFILSKLLSDKKSMFSKILSDYAVFLIPVFLVLLFAWLMVIVGLALVGFVVYLIGVLLLLVIPLYVLFDAPHTKLKMDTYQFIIIYMIIAGAPLFIPVWMILDQASVFFMGGVL</sequence>
<protein>
    <submittedName>
        <fullName evidence="3">Uncharacterized Zn-finger containing protein, UPF0148 family</fullName>
    </submittedName>
</protein>
<proteinExistence type="predicted"/>
<feature type="transmembrane region" description="Helical" evidence="2">
    <location>
        <begin position="194"/>
        <end position="214"/>
    </location>
</feature>
<keyword evidence="2" id="KW-1133">Transmembrane helix</keyword>
<feature type="transmembrane region" description="Helical" evidence="2">
    <location>
        <begin position="220"/>
        <end position="239"/>
    </location>
</feature>
<dbReference type="RefSeq" id="WP_091475720.1">
    <property type="nucleotide sequence ID" value="NZ_FOIT01000005.1"/>
</dbReference>
<dbReference type="Proteomes" id="UP000243605">
    <property type="component" value="Unassembled WGS sequence"/>
</dbReference>
<keyword evidence="4" id="KW-1185">Reference proteome</keyword>
<gene>
    <name evidence="3" type="ORF">SAMN05192557_1674</name>
</gene>
<keyword evidence="2" id="KW-0812">Transmembrane</keyword>
<evidence type="ECO:0000256" key="1">
    <source>
        <dbReference type="SAM" id="MobiDB-lite"/>
    </source>
</evidence>
<feature type="region of interest" description="Disordered" evidence="1">
    <location>
        <begin position="35"/>
        <end position="64"/>
    </location>
</feature>
<evidence type="ECO:0000313" key="4">
    <source>
        <dbReference type="Proteomes" id="UP000243605"/>
    </source>
</evidence>
<dbReference type="AlphaFoldDB" id="A0A662Z4H6"/>